<dbReference type="InterPro" id="IPR000909">
    <property type="entry name" value="PLipase_C_PInositol-sp_X_dom"/>
</dbReference>
<dbReference type="GO" id="GO:0051209">
    <property type="term" value="P:release of sequestered calcium ion into cytosol"/>
    <property type="evidence" value="ECO:0007669"/>
    <property type="project" value="TreeGrafter"/>
</dbReference>
<dbReference type="InterPro" id="IPR035892">
    <property type="entry name" value="C2_domain_sf"/>
</dbReference>
<feature type="region of interest" description="Disordered" evidence="2">
    <location>
        <begin position="167"/>
        <end position="225"/>
    </location>
</feature>
<dbReference type="InterPro" id="IPR001192">
    <property type="entry name" value="PI-PLC_fam"/>
</dbReference>
<dbReference type="SUPFAM" id="SSF51695">
    <property type="entry name" value="PLC-like phosphodiesterases"/>
    <property type="match status" value="1"/>
</dbReference>
<dbReference type="EMBL" id="CABFNQ020000467">
    <property type="protein sequence ID" value="CAH0016486.1"/>
    <property type="molecule type" value="Genomic_DNA"/>
</dbReference>
<dbReference type="SMART" id="SM00148">
    <property type="entry name" value="PLCXc"/>
    <property type="match status" value="1"/>
</dbReference>
<name>A0A9N9V476_9HYPO</name>
<feature type="domain" description="PI-PLC Y-box" evidence="3">
    <location>
        <begin position="550"/>
        <end position="662"/>
    </location>
</feature>
<keyword evidence="1" id="KW-0443">Lipid metabolism</keyword>
<proteinExistence type="predicted"/>
<reference evidence="4" key="1">
    <citation type="submission" date="2021-10" db="EMBL/GenBank/DDBJ databases">
        <authorList>
            <person name="Piombo E."/>
        </authorList>
    </citation>
    <scope>NUCLEOTIDE SEQUENCE</scope>
</reference>
<feature type="compositionally biased region" description="Basic and acidic residues" evidence="2">
    <location>
        <begin position="401"/>
        <end position="411"/>
    </location>
</feature>
<dbReference type="Gene3D" id="2.60.40.150">
    <property type="entry name" value="C2 domain"/>
    <property type="match status" value="1"/>
</dbReference>
<dbReference type="Pfam" id="PF00387">
    <property type="entry name" value="PI-PLC-Y"/>
    <property type="match status" value="1"/>
</dbReference>
<dbReference type="CDD" id="cd00275">
    <property type="entry name" value="C2_PLC_like"/>
    <property type="match status" value="1"/>
</dbReference>
<feature type="region of interest" description="Disordered" evidence="2">
    <location>
        <begin position="240"/>
        <end position="273"/>
    </location>
</feature>
<keyword evidence="1" id="KW-0442">Lipid degradation</keyword>
<dbReference type="PROSITE" id="PS50007">
    <property type="entry name" value="PIPLC_X_DOMAIN"/>
    <property type="match status" value="1"/>
</dbReference>
<evidence type="ECO:0000256" key="2">
    <source>
        <dbReference type="SAM" id="MobiDB-lite"/>
    </source>
</evidence>
<feature type="region of interest" description="Disordered" evidence="2">
    <location>
        <begin position="383"/>
        <end position="434"/>
    </location>
</feature>
<feature type="compositionally biased region" description="Basic and acidic residues" evidence="2">
    <location>
        <begin position="184"/>
        <end position="213"/>
    </location>
</feature>
<dbReference type="Pfam" id="PF23617">
    <property type="entry name" value="EF-hand_15"/>
    <property type="match status" value="1"/>
</dbReference>
<evidence type="ECO:0000256" key="1">
    <source>
        <dbReference type="RuleBase" id="RU361133"/>
    </source>
</evidence>
<comment type="catalytic activity">
    <reaction evidence="1">
        <text>a 1,2-diacyl-sn-glycero-3-phospho-(1D-myo-inositol-4,5-bisphosphate) + H2O = 1D-myo-inositol 1,4,5-trisphosphate + a 1,2-diacyl-sn-glycerol + H(+)</text>
        <dbReference type="Rhea" id="RHEA:33179"/>
        <dbReference type="ChEBI" id="CHEBI:15377"/>
        <dbReference type="ChEBI" id="CHEBI:15378"/>
        <dbReference type="ChEBI" id="CHEBI:17815"/>
        <dbReference type="ChEBI" id="CHEBI:58456"/>
        <dbReference type="ChEBI" id="CHEBI:203600"/>
        <dbReference type="EC" id="3.1.4.11"/>
    </reaction>
</comment>
<dbReference type="AlphaFoldDB" id="A0A9N9V476"/>
<accession>A0A9N9V476</accession>
<dbReference type="GO" id="GO:0004435">
    <property type="term" value="F:phosphatidylinositol-4,5-bisphosphate phospholipase C activity"/>
    <property type="evidence" value="ECO:0007669"/>
    <property type="project" value="UniProtKB-EC"/>
</dbReference>
<sequence length="827" mass="91008">MAFAAMAASANAVLATSSPSSHTELAGGGLGERNRSIKVVQDKVLPHLQKIFETHAGSDKKWTKEQIAAFLRDIQHQDSEDSNASKLLTYDELDFHKFLGYMTSSSAALTTPPKPTDLSWPLSSYFISSSHNTYLAGKQVFGESTTETYTDVLLRGCRCVEIDVWNGEDDSSSSSSSSSSSDEENSKAKAQKADTKAKKEVEAAAKPAAKDSDSASDPVFGKPKRRSTFGALKSKISRSLSTRLKRPDSSAKRSEKPKGTDSPPAKDSDQATLSTDAVSSIIVDEPGAIEVEPVVTHGHTRTTKITFREVCVAIKESAFVTSDAPLIISLEVHCNPAQQLSMVKIMKEIWGEYLVAERDSEPALLPSPGELKNKILIKVKYSPPEKKPSSEDIQPAAETVEGVKESTETQETKAVPTAKETTPPAEPKGLNEAEKPTEIQLIKETKVADESKGTIETKAPTETEETKISVESKVSKETKEVTLTKETNVSDGPKETKEVTKTKETTLPDGSKEIKETTETKVLNESKEVKEVKETKEAKVAKAPKTIQELSRMGVYTKGVSFKSFTQPEATMTTHIFSLAESTFYMGAYARNEWAIWEHNKRYMMRTYPSGFRAGSQNLDPSPFWGAGVQIVALNWQKKNSRSMMLNEAMFAGTGGYVLKPPGYHPELEGRSTVKDVITRKLSLTITFLAAQNIPLPLGDTHDRSFRPYVKVAVYSDSSEEVRGGHIQNKELEREDEYKVKTRSYKGCHIDMGSEKVELKDIPGVVDGLTFVRFTIRDDEIGKDDLAAWACVKLDRLGVGYRFIHLFDANDKLSDGAVLVKVEKKLE</sequence>
<dbReference type="GO" id="GO:0016042">
    <property type="term" value="P:lipid catabolic process"/>
    <property type="evidence" value="ECO:0007669"/>
    <property type="project" value="UniProtKB-KW"/>
</dbReference>
<dbReference type="Proteomes" id="UP000696573">
    <property type="component" value="Unassembled WGS sequence"/>
</dbReference>
<dbReference type="SMART" id="SM00149">
    <property type="entry name" value="PLCYc"/>
    <property type="match status" value="1"/>
</dbReference>
<dbReference type="InterPro" id="IPR056584">
    <property type="entry name" value="EF-hand_15"/>
</dbReference>
<dbReference type="EC" id="3.1.4.11" evidence="1"/>
<evidence type="ECO:0000313" key="4">
    <source>
        <dbReference type="EMBL" id="CAH0016486.1"/>
    </source>
</evidence>
<dbReference type="InterPro" id="IPR017946">
    <property type="entry name" value="PLC-like_Pdiesterase_TIM-brl"/>
</dbReference>
<comment type="caution">
    <text evidence="4">The sequence shown here is derived from an EMBL/GenBank/DDBJ whole genome shotgun (WGS) entry which is preliminary data.</text>
</comment>
<organism evidence="4 5">
    <name type="scientific">Clonostachys rhizophaga</name>
    <dbReference type="NCBI Taxonomy" id="160324"/>
    <lineage>
        <taxon>Eukaryota</taxon>
        <taxon>Fungi</taxon>
        <taxon>Dikarya</taxon>
        <taxon>Ascomycota</taxon>
        <taxon>Pezizomycotina</taxon>
        <taxon>Sordariomycetes</taxon>
        <taxon>Hypocreomycetidae</taxon>
        <taxon>Hypocreales</taxon>
        <taxon>Bionectriaceae</taxon>
        <taxon>Clonostachys</taxon>
    </lineage>
</organism>
<dbReference type="PANTHER" id="PTHR10336:SF82">
    <property type="entry name" value="PHOSPHOINOSITIDE PHOSPHOLIPASE C"/>
    <property type="match status" value="1"/>
</dbReference>
<protein>
    <recommendedName>
        <fullName evidence="1">Phosphoinositide phospholipase C</fullName>
        <ecNumber evidence="1">3.1.4.11</ecNumber>
    </recommendedName>
</protein>
<dbReference type="GO" id="GO:0048015">
    <property type="term" value="P:phosphatidylinositol-mediated signaling"/>
    <property type="evidence" value="ECO:0007669"/>
    <property type="project" value="TreeGrafter"/>
</dbReference>
<feature type="compositionally biased region" description="Basic and acidic residues" evidence="2">
    <location>
        <begin position="245"/>
        <end position="269"/>
    </location>
</feature>
<dbReference type="OrthoDB" id="269822at2759"/>
<dbReference type="Pfam" id="PF00388">
    <property type="entry name" value="PI-PLC-X"/>
    <property type="match status" value="1"/>
</dbReference>
<dbReference type="PANTHER" id="PTHR10336">
    <property type="entry name" value="PHOSPHOINOSITIDE-SPECIFIC PHOSPHOLIPASE C FAMILY PROTEIN"/>
    <property type="match status" value="1"/>
</dbReference>
<dbReference type="SUPFAM" id="SSF49562">
    <property type="entry name" value="C2 domain (Calcium/lipid-binding domain, CaLB)"/>
    <property type="match status" value="1"/>
</dbReference>
<dbReference type="Gene3D" id="3.20.20.190">
    <property type="entry name" value="Phosphatidylinositol (PI) phosphodiesterase"/>
    <property type="match status" value="3"/>
</dbReference>
<keyword evidence="1" id="KW-0378">Hydrolase</keyword>
<evidence type="ECO:0000259" key="3">
    <source>
        <dbReference type="PROSITE" id="PS50008"/>
    </source>
</evidence>
<evidence type="ECO:0000313" key="5">
    <source>
        <dbReference type="Proteomes" id="UP000696573"/>
    </source>
</evidence>
<keyword evidence="5" id="KW-1185">Reference proteome</keyword>
<dbReference type="InterPro" id="IPR001711">
    <property type="entry name" value="PLipase_C_Pinositol-sp_Y"/>
</dbReference>
<dbReference type="PROSITE" id="PS50008">
    <property type="entry name" value="PIPLC_Y_DOMAIN"/>
    <property type="match status" value="1"/>
</dbReference>
<feature type="compositionally biased region" description="Low complexity" evidence="2">
    <location>
        <begin position="412"/>
        <end position="423"/>
    </location>
</feature>
<gene>
    <name evidence="4" type="ORF">CRHIZ90672A_00017366</name>
</gene>
<dbReference type="PRINTS" id="PR00390">
    <property type="entry name" value="PHPHLIPASEC"/>
</dbReference>